<dbReference type="Proteomes" id="UP000184074">
    <property type="component" value="Unassembled WGS sequence"/>
</dbReference>
<dbReference type="InterPro" id="IPR001173">
    <property type="entry name" value="Glyco_trans_2-like"/>
</dbReference>
<keyword evidence="2" id="KW-0808">Transferase</keyword>
<dbReference type="GO" id="GO:0016740">
    <property type="term" value="F:transferase activity"/>
    <property type="evidence" value="ECO:0007669"/>
    <property type="project" value="UniProtKB-KW"/>
</dbReference>
<organism evidence="2 3">
    <name type="scientific">Cognatiyoonia sediminum</name>
    <dbReference type="NCBI Taxonomy" id="1508389"/>
    <lineage>
        <taxon>Bacteria</taxon>
        <taxon>Pseudomonadati</taxon>
        <taxon>Pseudomonadota</taxon>
        <taxon>Alphaproteobacteria</taxon>
        <taxon>Rhodobacterales</taxon>
        <taxon>Paracoccaceae</taxon>
        <taxon>Cognatiyoonia</taxon>
    </lineage>
</organism>
<dbReference type="SUPFAM" id="SSF53448">
    <property type="entry name" value="Nucleotide-diphospho-sugar transferases"/>
    <property type="match status" value="1"/>
</dbReference>
<evidence type="ECO:0000313" key="3">
    <source>
        <dbReference type="Proteomes" id="UP000184074"/>
    </source>
</evidence>
<accession>A0A1M5QVT5</accession>
<dbReference type="CDD" id="cd00761">
    <property type="entry name" value="Glyco_tranf_GTA_type"/>
    <property type="match status" value="1"/>
</dbReference>
<name>A0A1M5QVT5_9RHOB</name>
<reference evidence="2 3" key="1">
    <citation type="submission" date="2016-11" db="EMBL/GenBank/DDBJ databases">
        <authorList>
            <person name="Jaros S."/>
            <person name="Januszkiewicz K."/>
            <person name="Wedrychowicz H."/>
        </authorList>
    </citation>
    <scope>NUCLEOTIDE SEQUENCE [LARGE SCALE GENOMIC DNA]</scope>
    <source>
        <strain evidence="2 3">DSM 28715</strain>
    </source>
</reference>
<dbReference type="AlphaFoldDB" id="A0A1M5QVT5"/>
<dbReference type="EMBL" id="FQXB01000003">
    <property type="protein sequence ID" value="SHH18212.1"/>
    <property type="molecule type" value="Genomic_DNA"/>
</dbReference>
<protein>
    <submittedName>
        <fullName evidence="2">Glycosyltransferase, GT2 family</fullName>
    </submittedName>
</protein>
<keyword evidence="3" id="KW-1185">Reference proteome</keyword>
<dbReference type="OrthoDB" id="8404680at2"/>
<evidence type="ECO:0000259" key="1">
    <source>
        <dbReference type="Pfam" id="PF00535"/>
    </source>
</evidence>
<proteinExistence type="predicted"/>
<dbReference type="RefSeq" id="WP_072901281.1">
    <property type="nucleotide sequence ID" value="NZ_FQXB01000003.1"/>
</dbReference>
<dbReference type="InterPro" id="IPR029044">
    <property type="entry name" value="Nucleotide-diphossugar_trans"/>
</dbReference>
<dbReference type="Pfam" id="PF00535">
    <property type="entry name" value="Glycos_transf_2"/>
    <property type="match status" value="1"/>
</dbReference>
<dbReference type="InterPro" id="IPR050834">
    <property type="entry name" value="Glycosyltransf_2"/>
</dbReference>
<sequence length="353" mass="40207">MSSLDWGLVIATKDRFDPLKTCVSLALAQTREPTEVVIVDSSADWKNHKLKVQEIVDQKPNVRFTYLQGDAPSLTVQRNQAAAAASADILFMIDDDSYMFSDCAERIMNIYEADEAAVLAGVQAMDTNLSPLHVKDGSAQEKQEIAFANLRRSSPLVRGILRKVLMASKEEIFIPYDGHYPTWDLPDAVADLPCRPETMFGGFRMTYRRSAVLSEPFDPTLRYYCPGEDLDGSYRISRKGALVTATEAKLFHFSSAAGRLNRTQVAHLWSLNQAVLLRRHAPDQHWARRVYRRKMIRRLTTDFVKDLLMLRFGFPQTKGSWRAWRDSQQAMRLSPEDLSDWYPRRQADIVGAK</sequence>
<dbReference type="PANTHER" id="PTHR43685:SF3">
    <property type="entry name" value="SLR2126 PROTEIN"/>
    <property type="match status" value="1"/>
</dbReference>
<dbReference type="Gene3D" id="3.90.550.10">
    <property type="entry name" value="Spore Coat Polysaccharide Biosynthesis Protein SpsA, Chain A"/>
    <property type="match status" value="1"/>
</dbReference>
<feature type="domain" description="Glycosyltransferase 2-like" evidence="1">
    <location>
        <begin position="9"/>
        <end position="122"/>
    </location>
</feature>
<dbReference type="PANTHER" id="PTHR43685">
    <property type="entry name" value="GLYCOSYLTRANSFERASE"/>
    <property type="match status" value="1"/>
</dbReference>
<gene>
    <name evidence="2" type="ORF">SAMN05444003_2350</name>
</gene>
<evidence type="ECO:0000313" key="2">
    <source>
        <dbReference type="EMBL" id="SHH18212.1"/>
    </source>
</evidence>
<dbReference type="STRING" id="1508389.SAMN05444003_2350"/>